<accession>A0A857DGT0</accession>
<name>A0A857DGT0_9FIRM</name>
<dbReference type="InterPro" id="IPR021451">
    <property type="entry name" value="DUF3102"/>
</dbReference>
<gene>
    <name evidence="2" type="ORF">GQ588_03780</name>
</gene>
<reference evidence="2 3" key="1">
    <citation type="submission" date="2019-12" db="EMBL/GenBank/DDBJ databases">
        <title>Sequence classification of anaerobic respiratory reductive dehalogenases: First we see many, then we see few.</title>
        <authorList>
            <person name="Molenda O."/>
            <person name="Puentes Jacome L.A."/>
            <person name="Cao X."/>
            <person name="Nesbo C.L."/>
            <person name="Tang S."/>
            <person name="Morson N."/>
            <person name="Patron J."/>
            <person name="Lomheim L."/>
            <person name="Wishart D.S."/>
            <person name="Edwards E.A."/>
        </authorList>
    </citation>
    <scope>NUCLEOTIDE SEQUENCE [LARGE SCALE GENOMIC DNA]</scope>
    <source>
        <strain evidence="2 3">12DCA</strain>
    </source>
</reference>
<dbReference type="Proteomes" id="UP000430508">
    <property type="component" value="Chromosome"/>
</dbReference>
<evidence type="ECO:0000313" key="2">
    <source>
        <dbReference type="EMBL" id="QGZ99827.1"/>
    </source>
</evidence>
<protein>
    <submittedName>
        <fullName evidence="2">DUF3102 domain-containing protein</fullName>
    </submittedName>
</protein>
<evidence type="ECO:0000256" key="1">
    <source>
        <dbReference type="SAM" id="Coils"/>
    </source>
</evidence>
<organism evidence="2 3">
    <name type="scientific">Dehalobacter restrictus</name>
    <dbReference type="NCBI Taxonomy" id="55583"/>
    <lineage>
        <taxon>Bacteria</taxon>
        <taxon>Bacillati</taxon>
        <taxon>Bacillota</taxon>
        <taxon>Clostridia</taxon>
        <taxon>Eubacteriales</taxon>
        <taxon>Desulfitobacteriaceae</taxon>
        <taxon>Dehalobacter</taxon>
    </lineage>
</organism>
<proteinExistence type="predicted"/>
<dbReference type="RefSeq" id="WP_019226251.1">
    <property type="nucleotide sequence ID" value="NZ_CP046996.1"/>
</dbReference>
<keyword evidence="1" id="KW-0175">Coiled coil</keyword>
<feature type="coiled-coil region" evidence="1">
    <location>
        <begin position="154"/>
        <end position="209"/>
    </location>
</feature>
<evidence type="ECO:0000313" key="3">
    <source>
        <dbReference type="Proteomes" id="UP000430508"/>
    </source>
</evidence>
<dbReference type="Pfam" id="PF11300">
    <property type="entry name" value="DUF3102"/>
    <property type="match status" value="1"/>
</dbReference>
<sequence length="295" mass="33046">MSDLLTERTPPVIAAEINIIKQQTNKILLASAVEVGKRLKEAKALLPHGEWGKWLEESVSYSQRTAEKLMQVFDEYGIKLLVSSEDDGSSNSPPMANLTYTQALILLGLPVEERDAFIAENDAGSMSSRQLQQAIYVKNQELAGEEDEDLQKVFAEQKDKISKLSDERDRAKKEATDNLQAVWAEQGNVLKLQRKLDVLENENTAAKRIAEIEYESKLLKLNLSMSQADARFELIAKGLDDLFIAIKEMAAADPDACKLYITYANQLMSKAMNKLKRIEKTTMAVPKAPENPEKD</sequence>
<dbReference type="EMBL" id="CP046996">
    <property type="protein sequence ID" value="QGZ99827.1"/>
    <property type="molecule type" value="Genomic_DNA"/>
</dbReference>
<dbReference type="AlphaFoldDB" id="A0A857DGT0"/>